<evidence type="ECO:0000313" key="1">
    <source>
        <dbReference type="EMBL" id="MDX7986083.1"/>
    </source>
</evidence>
<proteinExistence type="predicted"/>
<sequence length="311" mass="35278">MRHKGSYGWRKNTKPYEIRNELTITGEITAEKGAETRSWSKELEFEFKKGKQKLDLIDTAIDGIEKINSVLACGHDKDKFRVAKLDLVYPLINISGGYKLSHSDKYQLFHKFHADITVTPLIGLELRIDVVQIFAAYYKLNEVIAVIREAGEEHEKEIKKDKNGAFYGVQLDLILSGDLSVIFGWESDDKGSWSFKNDGILEAGLGIRAETNIRGGVRYYALYGYFDASAQVSAKMLVALESTEKNMELVLYHDGIQASASIKYGVSIQTEGIYDGKWDTEEESEDKPIEKDWIFQEPLPREKSPYRISLG</sequence>
<gene>
    <name evidence="1" type="ORF">FE392_01865</name>
</gene>
<dbReference type="EMBL" id="VCDN01000011">
    <property type="protein sequence ID" value="MDX7986083.1"/>
    <property type="molecule type" value="Genomic_DNA"/>
</dbReference>
<comment type="caution">
    <text evidence="1">The sequence shown here is derived from an EMBL/GenBank/DDBJ whole genome shotgun (WGS) entry which is preliminary data.</text>
</comment>
<organism evidence="1 2">
    <name type="scientific">Xenorhabdus santafensis</name>
    <dbReference type="NCBI Taxonomy" id="2582833"/>
    <lineage>
        <taxon>Bacteria</taxon>
        <taxon>Pseudomonadati</taxon>
        <taxon>Pseudomonadota</taxon>
        <taxon>Gammaproteobacteria</taxon>
        <taxon>Enterobacterales</taxon>
        <taxon>Morganellaceae</taxon>
        <taxon>Xenorhabdus</taxon>
    </lineage>
</organism>
<name>A0ABU4S4E4_9GAMM</name>
<keyword evidence="2" id="KW-1185">Reference proteome</keyword>
<reference evidence="2" key="1">
    <citation type="journal article" date="2024" name="Toxins">
        <title>Genome Sequence Analysis of Native Xenorhabdus Strains Isolated from Entomopathogenic Nematodes in Argentina.</title>
        <authorList>
            <person name="Palma L."/>
            <person name="Frizzo L."/>
            <person name="Kaiser S."/>
            <person name="Berry C."/>
            <person name="Caballero P."/>
            <person name="Bode H.B."/>
            <person name="Del Valle E.E."/>
        </authorList>
    </citation>
    <scope>NUCLEOTIDE SEQUENCE [LARGE SCALE GENOMIC DNA]</scope>
    <source>
        <strain evidence="2">12</strain>
    </source>
</reference>
<protein>
    <submittedName>
        <fullName evidence="1">Uncharacterized protein</fullName>
    </submittedName>
</protein>
<accession>A0ABU4S4E4</accession>
<dbReference type="Proteomes" id="UP001271890">
    <property type="component" value="Unassembled WGS sequence"/>
</dbReference>
<evidence type="ECO:0000313" key="2">
    <source>
        <dbReference type="Proteomes" id="UP001271890"/>
    </source>
</evidence>